<dbReference type="PANTHER" id="PTHR45560">
    <property type="entry name" value="OS04G0163150 PROTEIN-RELATED"/>
    <property type="match status" value="1"/>
</dbReference>
<protein>
    <recommendedName>
        <fullName evidence="1">KIB1-4 beta-propeller domain-containing protein</fullName>
    </recommendedName>
</protein>
<evidence type="ECO:0000313" key="3">
    <source>
        <dbReference type="Proteomes" id="UP000019116"/>
    </source>
</evidence>
<feature type="domain" description="KIB1-4 beta-propeller" evidence="1">
    <location>
        <begin position="103"/>
        <end position="178"/>
    </location>
</feature>
<dbReference type="Proteomes" id="UP000019116">
    <property type="component" value="Chromosome 7B"/>
</dbReference>
<dbReference type="InterPro" id="IPR005174">
    <property type="entry name" value="KIB1-4_b-propeller"/>
</dbReference>
<dbReference type="Gramene" id="TraesCS7B03G0081500.1">
    <property type="protein sequence ID" value="TraesCS7B03G0081500.1.CDS"/>
    <property type="gene ID" value="TraesCS7B03G0081500"/>
</dbReference>
<sequence>MLQYFYRKVVLSASPRPGCYAAMLVLHRDFGAPAFASAEDPVWRLAPSPDAVDDAIHHDGRFYSVTCSGVVQAWERDPRGADGKMTGTAIAPRLALADQDKADAAGQWEETDDIGEAALFVGLNNSLCVSTREHAGLKAGRVYFTDDELEHAAWRTDERNRYLYRRRGFQKRCIGVYDLKSGRLKKVRSPVERPSFWPPAAWFTPSTTVST</sequence>
<reference evidence="2" key="1">
    <citation type="submission" date="2018-08" db="EMBL/GenBank/DDBJ databases">
        <authorList>
            <person name="Rossello M."/>
        </authorList>
    </citation>
    <scope>NUCLEOTIDE SEQUENCE [LARGE SCALE GENOMIC DNA]</scope>
    <source>
        <strain evidence="2">cv. Chinese Spring</strain>
    </source>
</reference>
<dbReference type="Gramene" id="TraesWEE_scaffold_063696_01G000200.1">
    <property type="protein sequence ID" value="TraesWEE_scaffold_063696_01G000200.1"/>
    <property type="gene ID" value="TraesWEE_scaffold_063696_01G000200"/>
</dbReference>
<dbReference type="Gramene" id="TraesCAD_scaffold_029146_01G000200.1">
    <property type="protein sequence ID" value="TraesCAD_scaffold_029146_01G000200.1"/>
    <property type="gene ID" value="TraesCAD_scaffold_029146_01G000200"/>
</dbReference>
<evidence type="ECO:0000313" key="2">
    <source>
        <dbReference type="EnsemblPlants" id="TraesCS7B02G030500.1"/>
    </source>
</evidence>
<dbReference type="AlphaFoldDB" id="A0A3B6S8M6"/>
<reference evidence="2" key="2">
    <citation type="submission" date="2018-10" db="UniProtKB">
        <authorList>
            <consortium name="EnsemblPlants"/>
        </authorList>
    </citation>
    <scope>IDENTIFICATION</scope>
</reference>
<evidence type="ECO:0000259" key="1">
    <source>
        <dbReference type="Pfam" id="PF03478"/>
    </source>
</evidence>
<keyword evidence="3" id="KW-1185">Reference proteome</keyword>
<name>A0A3B6S8M6_WHEAT</name>
<feature type="domain" description="KIB1-4 beta-propeller" evidence="1">
    <location>
        <begin position="3"/>
        <end position="77"/>
    </location>
</feature>
<dbReference type="PANTHER" id="PTHR45560:SF5">
    <property type="entry name" value="DUF295 DOMAIN-CONTAINING PROTEIN"/>
    <property type="match status" value="1"/>
</dbReference>
<dbReference type="Pfam" id="PF03478">
    <property type="entry name" value="Beta-prop_KIB1-4"/>
    <property type="match status" value="2"/>
</dbReference>
<dbReference type="Gramene" id="TraesCS7B02G030500.1">
    <property type="protein sequence ID" value="TraesCS7B02G030500.1"/>
    <property type="gene ID" value="TraesCS7B02G030500"/>
</dbReference>
<accession>A0A3B6S8M6</accession>
<dbReference type="EnsemblPlants" id="TraesCS7B02G030500.1">
    <property type="protein sequence ID" value="TraesCS7B02G030500.1"/>
    <property type="gene ID" value="TraesCS7B02G030500"/>
</dbReference>
<organism evidence="2">
    <name type="scientific">Triticum aestivum</name>
    <name type="common">Wheat</name>
    <dbReference type="NCBI Taxonomy" id="4565"/>
    <lineage>
        <taxon>Eukaryota</taxon>
        <taxon>Viridiplantae</taxon>
        <taxon>Streptophyta</taxon>
        <taxon>Embryophyta</taxon>
        <taxon>Tracheophyta</taxon>
        <taxon>Spermatophyta</taxon>
        <taxon>Magnoliopsida</taxon>
        <taxon>Liliopsida</taxon>
        <taxon>Poales</taxon>
        <taxon>Poaceae</taxon>
        <taxon>BOP clade</taxon>
        <taxon>Pooideae</taxon>
        <taxon>Triticodae</taxon>
        <taxon>Triticeae</taxon>
        <taxon>Triticinae</taxon>
        <taxon>Triticum</taxon>
    </lineage>
</organism>
<proteinExistence type="predicted"/>
<dbReference type="STRING" id="4565.A0A3B6S8M6"/>